<proteinExistence type="predicted"/>
<dbReference type="Proteomes" id="UP001162156">
    <property type="component" value="Unassembled WGS sequence"/>
</dbReference>
<organism evidence="2 3">
    <name type="scientific">Rhamnusium bicolor</name>
    <dbReference type="NCBI Taxonomy" id="1586634"/>
    <lineage>
        <taxon>Eukaryota</taxon>
        <taxon>Metazoa</taxon>
        <taxon>Ecdysozoa</taxon>
        <taxon>Arthropoda</taxon>
        <taxon>Hexapoda</taxon>
        <taxon>Insecta</taxon>
        <taxon>Pterygota</taxon>
        <taxon>Neoptera</taxon>
        <taxon>Endopterygota</taxon>
        <taxon>Coleoptera</taxon>
        <taxon>Polyphaga</taxon>
        <taxon>Cucujiformia</taxon>
        <taxon>Chrysomeloidea</taxon>
        <taxon>Cerambycidae</taxon>
        <taxon>Lepturinae</taxon>
        <taxon>Rhagiini</taxon>
        <taxon>Rhamnusium</taxon>
    </lineage>
</organism>
<dbReference type="PROSITE" id="PS51029">
    <property type="entry name" value="MADF"/>
    <property type="match status" value="1"/>
</dbReference>
<dbReference type="PANTHER" id="PTHR12243:SF60">
    <property type="entry name" value="SI:CH211-15D5.12-RELATED"/>
    <property type="match status" value="1"/>
</dbReference>
<accession>A0AAV8WS64</accession>
<dbReference type="InterPro" id="IPR039353">
    <property type="entry name" value="TF_Adf1"/>
</dbReference>
<evidence type="ECO:0000313" key="3">
    <source>
        <dbReference type="Proteomes" id="UP001162156"/>
    </source>
</evidence>
<gene>
    <name evidence="2" type="ORF">NQ314_018059</name>
</gene>
<dbReference type="SMART" id="SM00595">
    <property type="entry name" value="MADF"/>
    <property type="match status" value="1"/>
</dbReference>
<dbReference type="InterPro" id="IPR006578">
    <property type="entry name" value="MADF-dom"/>
</dbReference>
<name>A0AAV8WS64_9CUCU</name>
<sequence length="239" mass="27643">MGESQEKIWDVDVGLLIKLVQNFPHIYDHGHKSFKNNTLRENTWAKIAATLKWTIVCEYGKNVRDKYTRERRAVMSQPADGPVLSKWDFYDAMEFLNPYIKRRRTLTVRKRPNFISVQTVDAKDSLRSPSSSSSNSKLWDPVAIKLSPESFSLLEEDFDDGSGEMEEITTFETEIIDDTPREIKEVIEQPSTINIVRHQTSEEAFGAYIATRLMELPPEIRQIKKAKLFKDLEDPEEVS</sequence>
<dbReference type="AlphaFoldDB" id="A0AAV8WS64"/>
<reference evidence="2" key="1">
    <citation type="journal article" date="2023" name="Insect Mol. Biol.">
        <title>Genome sequencing provides insights into the evolution of gene families encoding plant cell wall-degrading enzymes in longhorned beetles.</title>
        <authorList>
            <person name="Shin N.R."/>
            <person name="Okamura Y."/>
            <person name="Kirsch R."/>
            <person name="Pauchet Y."/>
        </authorList>
    </citation>
    <scope>NUCLEOTIDE SEQUENCE</scope>
    <source>
        <strain evidence="2">RBIC_L_NR</strain>
    </source>
</reference>
<evidence type="ECO:0000259" key="1">
    <source>
        <dbReference type="PROSITE" id="PS51029"/>
    </source>
</evidence>
<keyword evidence="3" id="KW-1185">Reference proteome</keyword>
<evidence type="ECO:0000313" key="2">
    <source>
        <dbReference type="EMBL" id="KAJ8929266.1"/>
    </source>
</evidence>
<dbReference type="Pfam" id="PF10545">
    <property type="entry name" value="MADF_DNA_bdg"/>
    <property type="match status" value="1"/>
</dbReference>
<feature type="domain" description="MADF" evidence="1">
    <location>
        <begin position="15"/>
        <end position="101"/>
    </location>
</feature>
<comment type="caution">
    <text evidence="2">The sequence shown here is derived from an EMBL/GenBank/DDBJ whole genome shotgun (WGS) entry which is preliminary data.</text>
</comment>
<protein>
    <recommendedName>
        <fullName evidence="1">MADF domain-containing protein</fullName>
    </recommendedName>
</protein>
<dbReference type="GO" id="GO:0005634">
    <property type="term" value="C:nucleus"/>
    <property type="evidence" value="ECO:0007669"/>
    <property type="project" value="TreeGrafter"/>
</dbReference>
<dbReference type="EMBL" id="JANEYF010005084">
    <property type="protein sequence ID" value="KAJ8929266.1"/>
    <property type="molecule type" value="Genomic_DNA"/>
</dbReference>
<dbReference type="GO" id="GO:0006357">
    <property type="term" value="P:regulation of transcription by RNA polymerase II"/>
    <property type="evidence" value="ECO:0007669"/>
    <property type="project" value="TreeGrafter"/>
</dbReference>
<dbReference type="GO" id="GO:0005667">
    <property type="term" value="C:transcription regulator complex"/>
    <property type="evidence" value="ECO:0007669"/>
    <property type="project" value="TreeGrafter"/>
</dbReference>
<dbReference type="PANTHER" id="PTHR12243">
    <property type="entry name" value="MADF DOMAIN TRANSCRIPTION FACTOR"/>
    <property type="match status" value="1"/>
</dbReference>